<organism evidence="2 4">
    <name type="scientific">Peronospora effusa</name>
    <dbReference type="NCBI Taxonomy" id="542832"/>
    <lineage>
        <taxon>Eukaryota</taxon>
        <taxon>Sar</taxon>
        <taxon>Stramenopiles</taxon>
        <taxon>Oomycota</taxon>
        <taxon>Peronosporomycetes</taxon>
        <taxon>Peronosporales</taxon>
        <taxon>Peronosporaceae</taxon>
        <taxon>Peronospora</taxon>
    </lineage>
</organism>
<evidence type="ECO:0000313" key="2">
    <source>
        <dbReference type="EMBL" id="RMX64780.1"/>
    </source>
</evidence>
<dbReference type="Proteomes" id="UP000286097">
    <property type="component" value="Unassembled WGS sequence"/>
</dbReference>
<dbReference type="Pfam" id="PF23341">
    <property type="entry name" value="PEP5_VPS11_N"/>
    <property type="match status" value="1"/>
</dbReference>
<dbReference type="InterPro" id="IPR057307">
    <property type="entry name" value="PEP5_VPS11_N"/>
</dbReference>
<name>A0A3M6VK87_9STRA</name>
<sequence>MAQWRRFAFFDKEVLKDASGPWMKGVDITSMSANRGLICVGDADGFVHLANRSLDPCRFQAHELFVSHVVMMKRSNVLVTIGDGIDPRSEELREQSKAIAEAGRTPNAEDVRAIKTNNF</sequence>
<evidence type="ECO:0000313" key="5">
    <source>
        <dbReference type="Proteomes" id="UP000286097"/>
    </source>
</evidence>
<reference evidence="4 5" key="1">
    <citation type="submission" date="2018-06" db="EMBL/GenBank/DDBJ databases">
        <title>Comparative genomics of downy mildews reveals potential adaptations to biotrophy.</title>
        <authorList>
            <person name="Fletcher K."/>
            <person name="Klosterman S.J."/>
            <person name="Derevnina L."/>
            <person name="Martin F."/>
            <person name="Koike S."/>
            <person name="Reyes Chin-Wo S."/>
            <person name="Mou B."/>
            <person name="Michelmore R."/>
        </authorList>
    </citation>
    <scope>NUCLEOTIDE SEQUENCE [LARGE SCALE GENOMIC DNA]</scope>
    <source>
        <strain evidence="3 5">R13</strain>
        <strain evidence="2 4">R14</strain>
    </source>
</reference>
<dbReference type="VEuPathDB" id="FungiDB:DD237_001192"/>
<dbReference type="STRING" id="542832.A0A3M6VK87"/>
<dbReference type="EMBL" id="QKXF01000090">
    <property type="protein sequence ID" value="RQM17754.1"/>
    <property type="molecule type" value="Genomic_DNA"/>
</dbReference>
<dbReference type="AlphaFoldDB" id="A0A3M6VK87"/>
<gene>
    <name evidence="3" type="ORF">DD237_001192</name>
    <name evidence="2" type="ORF">DD238_005140</name>
</gene>
<protein>
    <recommendedName>
        <fullName evidence="1">PEP5/VPS11 N-terminal domain-containing protein</fullName>
    </recommendedName>
</protein>
<feature type="domain" description="PEP5/VPS11 N-terminal" evidence="1">
    <location>
        <begin position="4"/>
        <end position="83"/>
    </location>
</feature>
<evidence type="ECO:0000259" key="1">
    <source>
        <dbReference type="Pfam" id="PF23341"/>
    </source>
</evidence>
<evidence type="ECO:0000313" key="3">
    <source>
        <dbReference type="EMBL" id="RQM17754.1"/>
    </source>
</evidence>
<comment type="caution">
    <text evidence="2">The sequence shown here is derived from an EMBL/GenBank/DDBJ whole genome shotgun (WGS) entry which is preliminary data.</text>
</comment>
<accession>A0A3M6VK87</accession>
<keyword evidence="4" id="KW-1185">Reference proteome</keyword>
<proteinExistence type="predicted"/>
<evidence type="ECO:0000313" key="4">
    <source>
        <dbReference type="Proteomes" id="UP000282087"/>
    </source>
</evidence>
<dbReference type="EMBL" id="QLLG01000287">
    <property type="protein sequence ID" value="RMX64780.1"/>
    <property type="molecule type" value="Genomic_DNA"/>
</dbReference>
<dbReference type="Proteomes" id="UP000282087">
    <property type="component" value="Unassembled WGS sequence"/>
</dbReference>